<keyword evidence="2" id="KW-1185">Reference proteome</keyword>
<proteinExistence type="predicted"/>
<organism evidence="1 2">
    <name type="scientific">Paenibacillus hexagrammi</name>
    <dbReference type="NCBI Taxonomy" id="2908839"/>
    <lineage>
        <taxon>Bacteria</taxon>
        <taxon>Bacillati</taxon>
        <taxon>Bacillota</taxon>
        <taxon>Bacilli</taxon>
        <taxon>Bacillales</taxon>
        <taxon>Paenibacillaceae</taxon>
        <taxon>Paenibacillus</taxon>
    </lineage>
</organism>
<evidence type="ECO:0000313" key="1">
    <source>
        <dbReference type="EMBL" id="UJF34539.1"/>
    </source>
</evidence>
<accession>A0ABY3SMU3</accession>
<dbReference type="InterPro" id="IPR014199">
    <property type="entry name" value="Spore_YtxC"/>
</dbReference>
<dbReference type="Proteomes" id="UP001649230">
    <property type="component" value="Chromosome"/>
</dbReference>
<name>A0ABY3SMU3_9BACL</name>
<dbReference type="Pfam" id="PF08812">
    <property type="entry name" value="YtxC"/>
    <property type="match status" value="1"/>
</dbReference>
<sequence length="308" mass="35547">MDVFAIVVMSKDESYVSELSSQIESELGLLHKLQVHYKQYEQYAHIWGSLMENYVEGFNGAELKSGLSQALARHIMKEKEPQLLRDLISKEFKFEAKEDVDSIIGYCDQMLNGDADLAESSYSSQASSAARRSTLLTQLLIQYLDESDECNLDGFLNFRLQEYVGELREIVEYAVDEFMMDRQYQEFISLLQYFVYIQEAKIPAAHLIHKGGHEFTILNDRLEPIDTSDIDATFKLEVLEKDLNFEDMIVSTLISVSPANIYIHTREPELSIIKTISQIFEDRTTLCSYCRLCESFLGEKQKQDQLYP</sequence>
<protein>
    <submittedName>
        <fullName evidence="1">Sporulation protein YtxC</fullName>
    </submittedName>
</protein>
<reference evidence="1 2" key="1">
    <citation type="journal article" date="2024" name="Int. J. Syst. Evol. Microbiol.">
        <title>Paenibacillus hexagrammi sp. nov., a novel bacterium isolated from the gut content of Hexagrammos agrammus.</title>
        <authorList>
            <person name="Jung H.K."/>
            <person name="Kim D.G."/>
            <person name="Zin H."/>
            <person name="Park J."/>
            <person name="Jung H."/>
            <person name="Kim Y.O."/>
            <person name="Kong H.J."/>
            <person name="Kim J.W."/>
            <person name="Kim Y.S."/>
        </authorList>
    </citation>
    <scope>NUCLEOTIDE SEQUENCE [LARGE SCALE GENOMIC DNA]</scope>
    <source>
        <strain evidence="1 2">YPD9-1</strain>
    </source>
</reference>
<evidence type="ECO:0000313" key="2">
    <source>
        <dbReference type="Proteomes" id="UP001649230"/>
    </source>
</evidence>
<dbReference type="EMBL" id="CP090978">
    <property type="protein sequence ID" value="UJF34539.1"/>
    <property type="molecule type" value="Genomic_DNA"/>
</dbReference>
<dbReference type="RefSeq" id="WP_235121113.1">
    <property type="nucleotide sequence ID" value="NZ_CP090978.1"/>
</dbReference>
<gene>
    <name evidence="1" type="ORF">L0M14_04975</name>
</gene>